<dbReference type="Proteomes" id="UP001268256">
    <property type="component" value="Unassembled WGS sequence"/>
</dbReference>
<name>A0AAE4FV48_9CYAN</name>
<dbReference type="SUPFAM" id="SSF52540">
    <property type="entry name" value="P-loop containing nucleoside triphosphate hydrolases"/>
    <property type="match status" value="1"/>
</dbReference>
<dbReference type="InterPro" id="IPR050238">
    <property type="entry name" value="DNA_Rep/Repair_Clamp_Loader"/>
</dbReference>
<dbReference type="PANTHER" id="PTHR11669:SF8">
    <property type="entry name" value="DNA POLYMERASE III SUBUNIT DELTA"/>
    <property type="match status" value="1"/>
</dbReference>
<dbReference type="NCBIfam" id="NF005638">
    <property type="entry name" value="PRK07399.1"/>
    <property type="match status" value="1"/>
</dbReference>
<dbReference type="EMBL" id="JAVMIP010000014">
    <property type="protein sequence ID" value="MDS3861606.1"/>
    <property type="molecule type" value="Genomic_DNA"/>
</dbReference>
<dbReference type="InterPro" id="IPR027417">
    <property type="entry name" value="P-loop_NTPase"/>
</dbReference>
<sequence>MVSPDFSPIIGQLQARELLEQALVRQRIATAYLFAGPPGVGRALMARQLIRSLLGGIHQSLANHPDVLWLQPTYLQNNKLVTAAELIAQGQSLPKTRPQIRLEQIRHLSRFLSRPPLEAPRSVVVIEQAETMAEGAANGLLKTLEEPGLATLILIAPSETALLPTLVSRCQRIPFYRLTASQMSQVLHQAGASEVLGFPLLMELAAGSPGAAITHWQQWQTIPRELRQACLGLTPPISLRQGLELAREISQGLDVESQIWLLDLMQQTLWQNHRNIADVERLEAARQQLKQYVQPRLVWEVAMIGFT</sequence>
<dbReference type="Gene3D" id="3.40.50.300">
    <property type="entry name" value="P-loop containing nucleotide triphosphate hydrolases"/>
    <property type="match status" value="1"/>
</dbReference>
<dbReference type="AlphaFoldDB" id="A0AAE4FV48"/>
<dbReference type="PANTHER" id="PTHR11669">
    <property type="entry name" value="REPLICATION FACTOR C / DNA POLYMERASE III GAMMA-TAU SUBUNIT"/>
    <property type="match status" value="1"/>
</dbReference>
<dbReference type="RefSeq" id="WP_322878842.1">
    <property type="nucleotide sequence ID" value="NZ_JAVMIP010000014.1"/>
</dbReference>
<keyword evidence="2" id="KW-1185">Reference proteome</keyword>
<organism evidence="1 2">
    <name type="scientific">Pseudocalidococcus azoricus BACA0444</name>
    <dbReference type="NCBI Taxonomy" id="2918990"/>
    <lineage>
        <taxon>Bacteria</taxon>
        <taxon>Bacillati</taxon>
        <taxon>Cyanobacteriota</taxon>
        <taxon>Cyanophyceae</taxon>
        <taxon>Acaryochloridales</taxon>
        <taxon>Thermosynechococcaceae</taxon>
        <taxon>Pseudocalidococcus</taxon>
        <taxon>Pseudocalidococcus azoricus</taxon>
    </lineage>
</organism>
<dbReference type="Pfam" id="PF13177">
    <property type="entry name" value="DNA_pol3_delta2"/>
    <property type="match status" value="1"/>
</dbReference>
<proteinExistence type="predicted"/>
<evidence type="ECO:0000313" key="1">
    <source>
        <dbReference type="EMBL" id="MDS3861606.1"/>
    </source>
</evidence>
<accession>A0AAE4FV48</accession>
<gene>
    <name evidence="1" type="ORF">RIF25_12400</name>
</gene>
<reference evidence="2" key="1">
    <citation type="submission" date="2023-07" db="EMBL/GenBank/DDBJ databases">
        <authorList>
            <person name="Luz R."/>
            <person name="Cordeiro R."/>
            <person name="Fonseca A."/>
            <person name="Goncalves V."/>
        </authorList>
    </citation>
    <scope>NUCLEOTIDE SEQUENCE [LARGE SCALE GENOMIC DNA]</scope>
    <source>
        <strain evidence="2">BACA0444</strain>
    </source>
</reference>
<protein>
    <submittedName>
        <fullName evidence="1">DNA polymerase III subunit delta</fullName>
    </submittedName>
</protein>
<evidence type="ECO:0000313" key="2">
    <source>
        <dbReference type="Proteomes" id="UP001268256"/>
    </source>
</evidence>
<comment type="caution">
    <text evidence="1">The sequence shown here is derived from an EMBL/GenBank/DDBJ whole genome shotgun (WGS) entry which is preliminary data.</text>
</comment>
<dbReference type="GO" id="GO:0006261">
    <property type="term" value="P:DNA-templated DNA replication"/>
    <property type="evidence" value="ECO:0007669"/>
    <property type="project" value="TreeGrafter"/>
</dbReference>